<keyword evidence="2" id="KW-1185">Reference proteome</keyword>
<proteinExistence type="predicted"/>
<gene>
    <name evidence="1" type="ORF">L6452_30735</name>
</gene>
<reference evidence="1 2" key="2">
    <citation type="journal article" date="2022" name="Mol. Ecol. Resour.">
        <title>The genomes of chicory, endive, great burdock and yacon provide insights into Asteraceae paleo-polyploidization history and plant inulin production.</title>
        <authorList>
            <person name="Fan W."/>
            <person name="Wang S."/>
            <person name="Wang H."/>
            <person name="Wang A."/>
            <person name="Jiang F."/>
            <person name="Liu H."/>
            <person name="Zhao H."/>
            <person name="Xu D."/>
            <person name="Zhang Y."/>
        </authorList>
    </citation>
    <scope>NUCLEOTIDE SEQUENCE [LARGE SCALE GENOMIC DNA]</scope>
    <source>
        <strain evidence="2">cv. Niubang</strain>
    </source>
</reference>
<evidence type="ECO:0000313" key="1">
    <source>
        <dbReference type="EMBL" id="KAI3697640.1"/>
    </source>
</evidence>
<dbReference type="EMBL" id="CM042056">
    <property type="protein sequence ID" value="KAI3697640.1"/>
    <property type="molecule type" value="Genomic_DNA"/>
</dbReference>
<dbReference type="Proteomes" id="UP001055879">
    <property type="component" value="Linkage Group LG10"/>
</dbReference>
<evidence type="ECO:0000313" key="2">
    <source>
        <dbReference type="Proteomes" id="UP001055879"/>
    </source>
</evidence>
<organism evidence="1 2">
    <name type="scientific">Arctium lappa</name>
    <name type="common">Greater burdock</name>
    <name type="synonym">Lappa major</name>
    <dbReference type="NCBI Taxonomy" id="4217"/>
    <lineage>
        <taxon>Eukaryota</taxon>
        <taxon>Viridiplantae</taxon>
        <taxon>Streptophyta</taxon>
        <taxon>Embryophyta</taxon>
        <taxon>Tracheophyta</taxon>
        <taxon>Spermatophyta</taxon>
        <taxon>Magnoliopsida</taxon>
        <taxon>eudicotyledons</taxon>
        <taxon>Gunneridae</taxon>
        <taxon>Pentapetalae</taxon>
        <taxon>asterids</taxon>
        <taxon>campanulids</taxon>
        <taxon>Asterales</taxon>
        <taxon>Asteraceae</taxon>
        <taxon>Carduoideae</taxon>
        <taxon>Cardueae</taxon>
        <taxon>Arctiinae</taxon>
        <taxon>Arctium</taxon>
    </lineage>
</organism>
<accession>A0ACB8ZIZ5</accession>
<protein>
    <submittedName>
        <fullName evidence="1">Uncharacterized protein</fullName>
    </submittedName>
</protein>
<reference evidence="2" key="1">
    <citation type="journal article" date="2022" name="Mol. Ecol. Resour.">
        <title>The genomes of chicory, endive, great burdock and yacon provide insights into Asteraceae palaeo-polyploidization history and plant inulin production.</title>
        <authorList>
            <person name="Fan W."/>
            <person name="Wang S."/>
            <person name="Wang H."/>
            <person name="Wang A."/>
            <person name="Jiang F."/>
            <person name="Liu H."/>
            <person name="Zhao H."/>
            <person name="Xu D."/>
            <person name="Zhang Y."/>
        </authorList>
    </citation>
    <scope>NUCLEOTIDE SEQUENCE [LARGE SCALE GENOMIC DNA]</scope>
    <source>
        <strain evidence="2">cv. Niubang</strain>
    </source>
</reference>
<name>A0ACB8ZIZ5_ARCLA</name>
<comment type="caution">
    <text evidence="1">The sequence shown here is derived from an EMBL/GenBank/DDBJ whole genome shotgun (WGS) entry which is preliminary data.</text>
</comment>
<sequence length="206" mass="23062">MQPAKPIEKKKDLEDEGEEVEPLKLNRKWRSHTDSTPDQEGMNDKKITRSRLSGNKRKDAENRKSVECGGKKKATTVQARVKREKGNNSSYPRRMWREKNPTKRRCTNTVSPGSQTTFGLIDAQIIEQFGGAQEKGGQPSYNVKEADFPIVTYVEEEVEPITTIPAMPDIPVPSFNLGKSQPLDSPNASGKCKAHIIVVDEQCKPV</sequence>